<dbReference type="Proteomes" id="UP000015101">
    <property type="component" value="Unassembled WGS sequence"/>
</dbReference>
<dbReference type="AlphaFoldDB" id="T1EX58"/>
<dbReference type="CTD" id="20201158"/>
<dbReference type="KEGG" id="hro:HELRODRAFT_165680"/>
<evidence type="ECO:0000313" key="1">
    <source>
        <dbReference type="EMBL" id="ESN91626.1"/>
    </source>
</evidence>
<reference evidence="3" key="1">
    <citation type="submission" date="2012-12" db="EMBL/GenBank/DDBJ databases">
        <authorList>
            <person name="Hellsten U."/>
            <person name="Grimwood J."/>
            <person name="Chapman J.A."/>
            <person name="Shapiro H."/>
            <person name="Aerts A."/>
            <person name="Otillar R.P."/>
            <person name="Terry A.Y."/>
            <person name="Boore J.L."/>
            <person name="Simakov O."/>
            <person name="Marletaz F."/>
            <person name="Cho S.-J."/>
            <person name="Edsinger-Gonzales E."/>
            <person name="Havlak P."/>
            <person name="Kuo D.-H."/>
            <person name="Larsson T."/>
            <person name="Lv J."/>
            <person name="Arendt D."/>
            <person name="Savage R."/>
            <person name="Osoegawa K."/>
            <person name="de Jong P."/>
            <person name="Lindberg D.R."/>
            <person name="Seaver E.C."/>
            <person name="Weisblat D.A."/>
            <person name="Putnam N.H."/>
            <person name="Grigoriev I.V."/>
            <person name="Rokhsar D.S."/>
        </authorList>
    </citation>
    <scope>NUCLEOTIDE SEQUENCE</scope>
</reference>
<reference evidence="2" key="3">
    <citation type="submission" date="2015-06" db="UniProtKB">
        <authorList>
            <consortium name="EnsemblMetazoa"/>
        </authorList>
    </citation>
    <scope>IDENTIFICATION</scope>
</reference>
<evidence type="ECO:0000313" key="2">
    <source>
        <dbReference type="EnsemblMetazoa" id="HelroP165680"/>
    </source>
</evidence>
<organism evidence="2 3">
    <name type="scientific">Helobdella robusta</name>
    <name type="common">Californian leech</name>
    <dbReference type="NCBI Taxonomy" id="6412"/>
    <lineage>
        <taxon>Eukaryota</taxon>
        <taxon>Metazoa</taxon>
        <taxon>Spiralia</taxon>
        <taxon>Lophotrochozoa</taxon>
        <taxon>Annelida</taxon>
        <taxon>Clitellata</taxon>
        <taxon>Hirudinea</taxon>
        <taxon>Rhynchobdellida</taxon>
        <taxon>Glossiphoniidae</taxon>
        <taxon>Helobdella</taxon>
    </lineage>
</organism>
<dbReference type="EMBL" id="KB097700">
    <property type="protein sequence ID" value="ESN91626.1"/>
    <property type="molecule type" value="Genomic_DNA"/>
</dbReference>
<reference evidence="1 3" key="2">
    <citation type="journal article" date="2013" name="Nature">
        <title>Insights into bilaterian evolution from three spiralian genomes.</title>
        <authorList>
            <person name="Simakov O."/>
            <person name="Marletaz F."/>
            <person name="Cho S.J."/>
            <person name="Edsinger-Gonzales E."/>
            <person name="Havlak P."/>
            <person name="Hellsten U."/>
            <person name="Kuo D.H."/>
            <person name="Larsson T."/>
            <person name="Lv J."/>
            <person name="Arendt D."/>
            <person name="Savage R."/>
            <person name="Osoegawa K."/>
            <person name="de Jong P."/>
            <person name="Grimwood J."/>
            <person name="Chapman J.A."/>
            <person name="Shapiro H."/>
            <person name="Aerts A."/>
            <person name="Otillar R.P."/>
            <person name="Terry A.Y."/>
            <person name="Boore J.L."/>
            <person name="Grigoriev I.V."/>
            <person name="Lindberg D.R."/>
            <person name="Seaver E.C."/>
            <person name="Weisblat D.A."/>
            <person name="Putnam N.H."/>
            <person name="Rokhsar D.S."/>
        </authorList>
    </citation>
    <scope>NUCLEOTIDE SEQUENCE</scope>
</reference>
<gene>
    <name evidence="2" type="primary">20201158</name>
    <name evidence="1" type="ORF">HELRODRAFT_165680</name>
</gene>
<keyword evidence="3" id="KW-1185">Reference proteome</keyword>
<accession>T1EX58</accession>
<protein>
    <submittedName>
        <fullName evidence="1 2">Uncharacterized protein</fullName>
    </submittedName>
</protein>
<dbReference type="RefSeq" id="XP_009030453.1">
    <property type="nucleotide sequence ID" value="XM_009032205.1"/>
</dbReference>
<dbReference type="EMBL" id="AMQM01002144">
    <property type="status" value="NOT_ANNOTATED_CDS"/>
    <property type="molecule type" value="Genomic_DNA"/>
</dbReference>
<dbReference type="EnsemblMetazoa" id="HelroT165680">
    <property type="protein sequence ID" value="HelroP165680"/>
    <property type="gene ID" value="HelroG165680"/>
</dbReference>
<sequence>MAWFEYHLNVVELNKFNTIYLLLVGLHEHQNEPSIIINTCNAISSMVDAEEECAYGMTQKITDDVTAIPFLGSLMRMHIEKYEVVKHLQDDIVSEMKCSEVYEDVNDIKYAYLDFWDLKQMCDVILDRINNLKPLTHIRLKLNNGEKNLIKVKRRNENVFKGQ</sequence>
<dbReference type="InParanoid" id="T1EX58"/>
<evidence type="ECO:0000313" key="3">
    <source>
        <dbReference type="Proteomes" id="UP000015101"/>
    </source>
</evidence>
<dbReference type="GeneID" id="20201158"/>
<dbReference type="HOGENOM" id="CLU_1628874_0_0_1"/>
<proteinExistence type="predicted"/>
<name>T1EX58_HELRO</name>